<protein>
    <submittedName>
        <fullName evidence="2">Uncharacterized protein</fullName>
    </submittedName>
</protein>
<name>A0A5S6Q0C4_TRIMR</name>
<proteinExistence type="predicted"/>
<evidence type="ECO:0000313" key="2">
    <source>
        <dbReference type="WBParaSite" id="TMUE_0000000668.1"/>
    </source>
</evidence>
<dbReference type="AlphaFoldDB" id="A0A5S6Q0C4"/>
<sequence length="121" mass="13491">MVLRLLEPGSFMDVQLVGIPTWKLPYNRYHYGAALAQEQLLVLSQHFRLILNAACFTSELNAEIHLSVKQNKPPWTTGFKKSAQHPGPDPALFLSSLLLLTRSLWAQPLVLNPVSPYGAPT</sequence>
<organism evidence="1 2">
    <name type="scientific">Trichuris muris</name>
    <name type="common">Mouse whipworm</name>
    <dbReference type="NCBI Taxonomy" id="70415"/>
    <lineage>
        <taxon>Eukaryota</taxon>
        <taxon>Metazoa</taxon>
        <taxon>Ecdysozoa</taxon>
        <taxon>Nematoda</taxon>
        <taxon>Enoplea</taxon>
        <taxon>Dorylaimia</taxon>
        <taxon>Trichinellida</taxon>
        <taxon>Trichuridae</taxon>
        <taxon>Trichuris</taxon>
    </lineage>
</organism>
<evidence type="ECO:0000313" key="1">
    <source>
        <dbReference type="Proteomes" id="UP000046395"/>
    </source>
</evidence>
<dbReference type="Proteomes" id="UP000046395">
    <property type="component" value="Unassembled WGS sequence"/>
</dbReference>
<dbReference type="WBParaSite" id="TMUE_0000000668.1">
    <property type="protein sequence ID" value="TMUE_0000000668.1"/>
    <property type="gene ID" value="WBGene00296598"/>
</dbReference>
<reference evidence="2" key="1">
    <citation type="submission" date="2019-12" db="UniProtKB">
        <authorList>
            <consortium name="WormBaseParasite"/>
        </authorList>
    </citation>
    <scope>IDENTIFICATION</scope>
</reference>
<accession>A0A5S6Q0C4</accession>
<keyword evidence="1" id="KW-1185">Reference proteome</keyword>